<evidence type="ECO:0000313" key="3">
    <source>
        <dbReference type="EMBL" id="GAA5817599.1"/>
    </source>
</evidence>
<feature type="coiled-coil region" evidence="1">
    <location>
        <begin position="27"/>
        <end position="130"/>
    </location>
</feature>
<reference evidence="3 4" key="1">
    <citation type="submission" date="2024-04" db="EMBL/GenBank/DDBJ databases">
        <title>genome sequences of Mucor flavus KT1a and Helicostylum pulchrum KT1b strains isolated from the surface of a dry-aged beef.</title>
        <authorList>
            <person name="Toyotome T."/>
            <person name="Hosono M."/>
            <person name="Torimaru M."/>
            <person name="Fukuda K."/>
            <person name="Mikami N."/>
        </authorList>
    </citation>
    <scope>NUCLEOTIDE SEQUENCE [LARGE SCALE GENOMIC DNA]</scope>
    <source>
        <strain evidence="3 4">KT1a</strain>
    </source>
</reference>
<dbReference type="EMBL" id="BAABUK010000045">
    <property type="protein sequence ID" value="GAA5817599.1"/>
    <property type="molecule type" value="Genomic_DNA"/>
</dbReference>
<evidence type="ECO:0000256" key="1">
    <source>
        <dbReference type="SAM" id="Coils"/>
    </source>
</evidence>
<keyword evidence="1" id="KW-0175">Coiled coil</keyword>
<keyword evidence="4" id="KW-1185">Reference proteome</keyword>
<gene>
    <name evidence="3" type="ORF">MFLAVUS_011147</name>
</gene>
<proteinExistence type="predicted"/>
<dbReference type="Proteomes" id="UP001473302">
    <property type="component" value="Unassembled WGS sequence"/>
</dbReference>
<name>A0ABP9ZEY1_9FUNG</name>
<comment type="caution">
    <text evidence="3">The sequence shown here is derived from an EMBL/GenBank/DDBJ whole genome shotgun (WGS) entry which is preliminary data.</text>
</comment>
<evidence type="ECO:0000256" key="2">
    <source>
        <dbReference type="SAM" id="MobiDB-lite"/>
    </source>
</evidence>
<feature type="region of interest" description="Disordered" evidence="2">
    <location>
        <begin position="1"/>
        <end position="25"/>
    </location>
</feature>
<organism evidence="3 4">
    <name type="scientific">Mucor flavus</name>
    <dbReference type="NCBI Taxonomy" id="439312"/>
    <lineage>
        <taxon>Eukaryota</taxon>
        <taxon>Fungi</taxon>
        <taxon>Fungi incertae sedis</taxon>
        <taxon>Mucoromycota</taxon>
        <taxon>Mucoromycotina</taxon>
        <taxon>Mucoromycetes</taxon>
        <taxon>Mucorales</taxon>
        <taxon>Mucorineae</taxon>
        <taxon>Mucoraceae</taxon>
        <taxon>Mucor</taxon>
    </lineage>
</organism>
<sequence>MSDHSKETSSSKEKSSSELTHLTKDEVKKIQDEIDLLTNENQDLDDEISFAQEQLNRLESTSLQDLEKKLQHTLTGLSEKVETLMEATEALEQADLLDESKVVTFTEDAEQKLDKEIESLKAELTETQLELDQLK</sequence>
<accession>A0ABP9ZEY1</accession>
<protein>
    <submittedName>
        <fullName evidence="3">Uncharacterized protein</fullName>
    </submittedName>
</protein>
<evidence type="ECO:0000313" key="4">
    <source>
        <dbReference type="Proteomes" id="UP001473302"/>
    </source>
</evidence>